<keyword evidence="1" id="KW-0812">Transmembrane</keyword>
<keyword evidence="1" id="KW-1133">Transmembrane helix</keyword>
<keyword evidence="1" id="KW-0472">Membrane</keyword>
<evidence type="ECO:0000256" key="1">
    <source>
        <dbReference type="SAM" id="Phobius"/>
    </source>
</evidence>
<comment type="caution">
    <text evidence="2">The sequence shown here is derived from an EMBL/GenBank/DDBJ whole genome shotgun (WGS) entry which is preliminary data.</text>
</comment>
<organism evidence="2 3">
    <name type="scientific">Paenibacillus chartarius</name>
    <dbReference type="NCBI Taxonomy" id="747481"/>
    <lineage>
        <taxon>Bacteria</taxon>
        <taxon>Bacillati</taxon>
        <taxon>Bacillota</taxon>
        <taxon>Bacilli</taxon>
        <taxon>Bacillales</taxon>
        <taxon>Paenibacillaceae</taxon>
        <taxon>Paenibacillus</taxon>
    </lineage>
</organism>
<dbReference type="Proteomes" id="UP001589776">
    <property type="component" value="Unassembled WGS sequence"/>
</dbReference>
<name>A0ABV6DL38_9BACL</name>
<accession>A0ABV6DL38</accession>
<evidence type="ECO:0000313" key="2">
    <source>
        <dbReference type="EMBL" id="MFC0213370.1"/>
    </source>
</evidence>
<reference evidence="2 3" key="1">
    <citation type="submission" date="2024-09" db="EMBL/GenBank/DDBJ databases">
        <authorList>
            <person name="Sun Q."/>
            <person name="Mori K."/>
        </authorList>
    </citation>
    <scope>NUCLEOTIDE SEQUENCE [LARGE SCALE GENOMIC DNA]</scope>
    <source>
        <strain evidence="2 3">CCM 7759</strain>
    </source>
</reference>
<feature type="transmembrane region" description="Helical" evidence="1">
    <location>
        <begin position="12"/>
        <end position="29"/>
    </location>
</feature>
<keyword evidence="3" id="KW-1185">Reference proteome</keyword>
<dbReference type="EMBL" id="JBHLWN010000049">
    <property type="protein sequence ID" value="MFC0213370.1"/>
    <property type="molecule type" value="Genomic_DNA"/>
</dbReference>
<protein>
    <submittedName>
        <fullName evidence="2">Uncharacterized protein</fullName>
    </submittedName>
</protein>
<sequence length="43" mass="5003">MDGIWMFLKQYWLTITLIAGVVIAVYKVYKEKSKLMPEEDGPP</sequence>
<dbReference type="RefSeq" id="WP_377470666.1">
    <property type="nucleotide sequence ID" value="NZ_JBHLWN010000049.1"/>
</dbReference>
<gene>
    <name evidence="2" type="ORF">ACFFK0_13050</name>
</gene>
<proteinExistence type="predicted"/>
<evidence type="ECO:0000313" key="3">
    <source>
        <dbReference type="Proteomes" id="UP001589776"/>
    </source>
</evidence>